<proteinExistence type="inferred from homology"/>
<evidence type="ECO:0000256" key="2">
    <source>
        <dbReference type="ARBA" id="ARBA00008034"/>
    </source>
</evidence>
<protein>
    <submittedName>
        <fullName evidence="8">Metal ABC transporter permease</fullName>
    </submittedName>
</protein>
<reference evidence="8" key="1">
    <citation type="submission" date="2020-10" db="EMBL/GenBank/DDBJ databases">
        <authorList>
            <person name="Gilroy R."/>
        </authorList>
    </citation>
    <scope>NUCLEOTIDE SEQUENCE</scope>
    <source>
        <strain evidence="8">13766</strain>
    </source>
</reference>
<dbReference type="SUPFAM" id="SSF81345">
    <property type="entry name" value="ABC transporter involved in vitamin B12 uptake, BtuC"/>
    <property type="match status" value="1"/>
</dbReference>
<evidence type="ECO:0000256" key="5">
    <source>
        <dbReference type="ARBA" id="ARBA00023136"/>
    </source>
</evidence>
<dbReference type="Gene3D" id="1.10.3470.10">
    <property type="entry name" value="ABC transporter involved in vitamin B12 uptake, BtuC"/>
    <property type="match status" value="1"/>
</dbReference>
<dbReference type="Pfam" id="PF00950">
    <property type="entry name" value="ABC-3"/>
    <property type="match status" value="1"/>
</dbReference>
<comment type="similarity">
    <text evidence="2 6">Belongs to the ABC-3 integral membrane protein family.</text>
</comment>
<feature type="transmembrane region" description="Helical" evidence="7">
    <location>
        <begin position="12"/>
        <end position="36"/>
    </location>
</feature>
<dbReference type="GO" id="GO:0010043">
    <property type="term" value="P:response to zinc ion"/>
    <property type="evidence" value="ECO:0007669"/>
    <property type="project" value="TreeGrafter"/>
</dbReference>
<keyword evidence="6" id="KW-0813">Transport</keyword>
<dbReference type="InterPro" id="IPR001626">
    <property type="entry name" value="ABC_TroCD"/>
</dbReference>
<evidence type="ECO:0000256" key="4">
    <source>
        <dbReference type="ARBA" id="ARBA00022989"/>
    </source>
</evidence>
<comment type="subcellular location">
    <subcellularLocation>
        <location evidence="6">Cell membrane</location>
        <topology evidence="6">Multi-pass membrane protein</topology>
    </subcellularLocation>
    <subcellularLocation>
        <location evidence="1">Membrane</location>
        <topology evidence="1">Multi-pass membrane protein</topology>
    </subcellularLocation>
</comment>
<dbReference type="GO" id="GO:0055085">
    <property type="term" value="P:transmembrane transport"/>
    <property type="evidence" value="ECO:0007669"/>
    <property type="project" value="InterPro"/>
</dbReference>
<dbReference type="InterPro" id="IPR037294">
    <property type="entry name" value="ABC_BtuC-like"/>
</dbReference>
<dbReference type="PANTHER" id="PTHR30477">
    <property type="entry name" value="ABC-TRANSPORTER METAL-BINDING PROTEIN"/>
    <property type="match status" value="1"/>
</dbReference>
<name>A0A9D1FZ73_9FIRM</name>
<evidence type="ECO:0000313" key="9">
    <source>
        <dbReference type="Proteomes" id="UP000824140"/>
    </source>
</evidence>
<dbReference type="PANTHER" id="PTHR30477:SF0">
    <property type="entry name" value="METAL TRANSPORT SYSTEM MEMBRANE PROTEIN TM_0125-RELATED"/>
    <property type="match status" value="1"/>
</dbReference>
<feature type="transmembrane region" description="Helical" evidence="7">
    <location>
        <begin position="218"/>
        <end position="239"/>
    </location>
</feature>
<feature type="transmembrane region" description="Helical" evidence="7">
    <location>
        <begin position="245"/>
        <end position="264"/>
    </location>
</feature>
<keyword evidence="4 7" id="KW-1133">Transmembrane helix</keyword>
<feature type="transmembrane region" description="Helical" evidence="7">
    <location>
        <begin position="48"/>
        <end position="81"/>
    </location>
</feature>
<feature type="transmembrane region" description="Helical" evidence="7">
    <location>
        <begin position="93"/>
        <end position="115"/>
    </location>
</feature>
<gene>
    <name evidence="8" type="ORF">IAA84_03475</name>
</gene>
<feature type="transmembrane region" description="Helical" evidence="7">
    <location>
        <begin position="178"/>
        <end position="206"/>
    </location>
</feature>
<dbReference type="GO" id="GO:0043190">
    <property type="term" value="C:ATP-binding cassette (ABC) transporter complex"/>
    <property type="evidence" value="ECO:0007669"/>
    <property type="project" value="InterPro"/>
</dbReference>
<keyword evidence="5 7" id="KW-0472">Membrane</keyword>
<accession>A0A9D1FZ73</accession>
<evidence type="ECO:0000256" key="1">
    <source>
        <dbReference type="ARBA" id="ARBA00004141"/>
    </source>
</evidence>
<keyword evidence="3 6" id="KW-0812">Transmembrane</keyword>
<feature type="transmembrane region" description="Helical" evidence="7">
    <location>
        <begin position="135"/>
        <end position="158"/>
    </location>
</feature>
<dbReference type="AlphaFoldDB" id="A0A9D1FZ73"/>
<reference evidence="8" key="2">
    <citation type="journal article" date="2021" name="PeerJ">
        <title>Extensive microbial diversity within the chicken gut microbiome revealed by metagenomics and culture.</title>
        <authorList>
            <person name="Gilroy R."/>
            <person name="Ravi A."/>
            <person name="Getino M."/>
            <person name="Pursley I."/>
            <person name="Horton D.L."/>
            <person name="Alikhan N.F."/>
            <person name="Baker D."/>
            <person name="Gharbi K."/>
            <person name="Hall N."/>
            <person name="Watson M."/>
            <person name="Adriaenssens E.M."/>
            <person name="Foster-Nyarko E."/>
            <person name="Jarju S."/>
            <person name="Secka A."/>
            <person name="Antonio M."/>
            <person name="Oren A."/>
            <person name="Chaudhuri R.R."/>
            <person name="La Ragione R."/>
            <person name="Hildebrand F."/>
            <person name="Pallen M.J."/>
        </authorList>
    </citation>
    <scope>NUCLEOTIDE SEQUENCE</scope>
    <source>
        <strain evidence="8">13766</strain>
    </source>
</reference>
<evidence type="ECO:0000256" key="6">
    <source>
        <dbReference type="RuleBase" id="RU003943"/>
    </source>
</evidence>
<dbReference type="Proteomes" id="UP000824140">
    <property type="component" value="Unassembled WGS sequence"/>
</dbReference>
<sequence>MNEFFAVVSNPLIARALIVGALISLCAAMLGVVLVLKRFALIGHGLGEVGFAAVAIAMAAGVAPMAVAIPAVVAAGIFIMWLNERAHTGGDAAIGMVATAALAVGVLVSSLSSGFKNDVYNYMFGSLYGISEGDVWLSAALSGVVIALFLLFFHRIFAVTYDEIHARATGINVRFYHFMISFLTAVTVVLGMRMMGAMLISSFIIFPAMTARRLARSFKGMIAAAAGISLLSFALGMAASYLFDLPTGASVVCASLLFLLLSLLRPSRAR</sequence>
<evidence type="ECO:0000256" key="7">
    <source>
        <dbReference type="SAM" id="Phobius"/>
    </source>
</evidence>
<evidence type="ECO:0000256" key="3">
    <source>
        <dbReference type="ARBA" id="ARBA00022692"/>
    </source>
</evidence>
<comment type="caution">
    <text evidence="8">The sequence shown here is derived from an EMBL/GenBank/DDBJ whole genome shotgun (WGS) entry which is preliminary data.</text>
</comment>
<dbReference type="EMBL" id="DVJN01000067">
    <property type="protein sequence ID" value="HIS92057.1"/>
    <property type="molecule type" value="Genomic_DNA"/>
</dbReference>
<organism evidence="8 9">
    <name type="scientific">Candidatus Alectryocaccomicrobium excrementavium</name>
    <dbReference type="NCBI Taxonomy" id="2840668"/>
    <lineage>
        <taxon>Bacteria</taxon>
        <taxon>Bacillati</taxon>
        <taxon>Bacillota</taxon>
        <taxon>Clostridia</taxon>
        <taxon>Candidatus Alectryocaccomicrobium</taxon>
    </lineage>
</organism>
<evidence type="ECO:0000313" key="8">
    <source>
        <dbReference type="EMBL" id="HIS92057.1"/>
    </source>
</evidence>